<dbReference type="SMART" id="SM00220">
    <property type="entry name" value="S_TKc"/>
    <property type="match status" value="1"/>
</dbReference>
<feature type="domain" description="Bulb-type lectin" evidence="23">
    <location>
        <begin position="27"/>
        <end position="149"/>
    </location>
</feature>
<evidence type="ECO:0000313" key="26">
    <source>
        <dbReference type="Proteomes" id="UP001370490"/>
    </source>
</evidence>
<dbReference type="SMART" id="SM00108">
    <property type="entry name" value="B_lectin"/>
    <property type="match status" value="1"/>
</dbReference>
<reference evidence="25 26" key="1">
    <citation type="submission" date="2023-12" db="EMBL/GenBank/DDBJ databases">
        <title>A high-quality genome assembly for Dillenia turbinata (Dilleniales).</title>
        <authorList>
            <person name="Chanderbali A."/>
        </authorList>
    </citation>
    <scope>NUCLEOTIDE SEQUENCE [LARGE SCALE GENOMIC DNA]</scope>
    <source>
        <strain evidence="25">LSX21</strain>
        <tissue evidence="25">Leaf</tissue>
    </source>
</reference>
<keyword evidence="7 20" id="KW-0812">Transmembrane</keyword>
<dbReference type="GO" id="GO:0005524">
    <property type="term" value="F:ATP binding"/>
    <property type="evidence" value="ECO:0007669"/>
    <property type="project" value="UniProtKB-KW"/>
</dbReference>
<dbReference type="CDD" id="cd01098">
    <property type="entry name" value="PAN_AP_plant"/>
    <property type="match status" value="1"/>
</dbReference>
<dbReference type="InterPro" id="IPR036426">
    <property type="entry name" value="Bulb-type_lectin_dom_sf"/>
</dbReference>
<dbReference type="InterPro" id="IPR011009">
    <property type="entry name" value="Kinase-like_dom_sf"/>
</dbReference>
<evidence type="ECO:0000256" key="13">
    <source>
        <dbReference type="ARBA" id="ARBA00022989"/>
    </source>
</evidence>
<dbReference type="InterPro" id="IPR000719">
    <property type="entry name" value="Prot_kinase_dom"/>
</dbReference>
<comment type="subcellular location">
    <subcellularLocation>
        <location evidence="1">Cell membrane</location>
        <topology evidence="1">Single-pass type I membrane protein</topology>
    </subcellularLocation>
</comment>
<keyword evidence="17" id="KW-0325">Glycoprotein</keyword>
<evidence type="ECO:0000256" key="5">
    <source>
        <dbReference type="ARBA" id="ARBA00022553"/>
    </source>
</evidence>
<name>A0AAN8UWK7_9MAGN</name>
<dbReference type="SUPFAM" id="SSF51110">
    <property type="entry name" value="alpha-D-mannose-specific plant lectins"/>
    <property type="match status" value="1"/>
</dbReference>
<comment type="caution">
    <text evidence="25">The sequence shown here is derived from an EMBL/GenBank/DDBJ whole genome shotgun (WGS) entry which is preliminary data.</text>
</comment>
<keyword evidence="4" id="KW-0723">Serine/threonine-protein kinase</keyword>
<evidence type="ECO:0000256" key="2">
    <source>
        <dbReference type="ARBA" id="ARBA00012513"/>
    </source>
</evidence>
<evidence type="ECO:0000256" key="12">
    <source>
        <dbReference type="ARBA" id="ARBA00022840"/>
    </source>
</evidence>
<sequence>MDVGKSPRLVLCFILCFSLQTHLSFGGNAISGNESLSGSQAIASAGRNFVLGFFKPGNSSNSYIGIWYGTLSKQTVVWVANRNNPIVDSSSAELKLLDGNMVLFNESGVRIWSTDLNSTSSNSTIAVLNDNGNFVLTDASNESKILWQSFDHPADTWLPGSKLGFNKKTKVTRLLTSWKNSDDPAEGLFPFVLDPYRTSQFYIYWKMNDPTTLSRVIMDITGQLKVLLIYRLPTSQQWNLGLSLPRQCEVYAYCGPFGVCNENSMHFCSCVNGYEIKSPSDWNLGDYSSGSETAAACKVACLNNFSCNAYAWSGGCLMWTGDLLDLQQYSGDDSEGSTVYIRLAPSSSIRKIVTLVLGSVGVIFLFGLSFFLIWRKRRSVVTAIGDKGSLVVFGYKDSQIVTKNFSEKLGRGGFGPLFKGTLSDSTVIAGKKLESIGQGEKQFRGEIPTFSMERIALGTARGLAYLHEKCRDCIIHCDIKPENTFLDADFCPKVADFGLAKLVGRDFSRVLTTIRGTLDYLAPEWISGVALTVKADVYSYGMMLFEIISGRRNFQTSEDSSIEFFPSWAASKLHAEEDNLTILDPKLEGSAEAEELRKVCKVAVGASKMLKFIGLQWVK</sequence>
<dbReference type="Pfam" id="PF01453">
    <property type="entry name" value="B_lectin"/>
    <property type="match status" value="1"/>
</dbReference>
<keyword evidence="14 20" id="KW-0472">Membrane</keyword>
<dbReference type="InterPro" id="IPR001480">
    <property type="entry name" value="Bulb-type_lectin_dom"/>
</dbReference>
<evidence type="ECO:0000256" key="20">
    <source>
        <dbReference type="SAM" id="Phobius"/>
    </source>
</evidence>
<evidence type="ECO:0000256" key="6">
    <source>
        <dbReference type="ARBA" id="ARBA00022679"/>
    </source>
</evidence>
<dbReference type="PANTHER" id="PTHR47974:SF19">
    <property type="entry name" value="RECEPTOR-LIKE SERINE_THREONINE-PROTEIN KINASE"/>
    <property type="match status" value="1"/>
</dbReference>
<dbReference type="InterPro" id="IPR003609">
    <property type="entry name" value="Pan_app"/>
</dbReference>
<organism evidence="25 26">
    <name type="scientific">Dillenia turbinata</name>
    <dbReference type="NCBI Taxonomy" id="194707"/>
    <lineage>
        <taxon>Eukaryota</taxon>
        <taxon>Viridiplantae</taxon>
        <taxon>Streptophyta</taxon>
        <taxon>Embryophyta</taxon>
        <taxon>Tracheophyta</taxon>
        <taxon>Spermatophyta</taxon>
        <taxon>Magnoliopsida</taxon>
        <taxon>eudicotyledons</taxon>
        <taxon>Gunneridae</taxon>
        <taxon>Pentapetalae</taxon>
        <taxon>Dilleniales</taxon>
        <taxon>Dilleniaceae</taxon>
        <taxon>Dillenia</taxon>
    </lineage>
</organism>
<protein>
    <recommendedName>
        <fullName evidence="2">non-specific serine/threonine protein kinase</fullName>
        <ecNumber evidence="2">2.7.11.1</ecNumber>
    </recommendedName>
</protein>
<evidence type="ECO:0000313" key="25">
    <source>
        <dbReference type="EMBL" id="KAK6918971.1"/>
    </source>
</evidence>
<keyword evidence="16" id="KW-0675">Receptor</keyword>
<evidence type="ECO:0000256" key="8">
    <source>
        <dbReference type="ARBA" id="ARBA00022729"/>
    </source>
</evidence>
<dbReference type="EC" id="2.7.11.1" evidence="2"/>
<dbReference type="CDD" id="cd00028">
    <property type="entry name" value="B_lectin"/>
    <property type="match status" value="1"/>
</dbReference>
<dbReference type="Pfam" id="PF00069">
    <property type="entry name" value="Pkinase"/>
    <property type="match status" value="1"/>
</dbReference>
<keyword evidence="9" id="KW-0430">Lectin</keyword>
<dbReference type="PROSITE" id="PS50948">
    <property type="entry name" value="PAN"/>
    <property type="match status" value="1"/>
</dbReference>
<keyword evidence="8 21" id="KW-0732">Signal</keyword>
<keyword evidence="11 25" id="KW-0418">Kinase</keyword>
<evidence type="ECO:0000256" key="17">
    <source>
        <dbReference type="ARBA" id="ARBA00023180"/>
    </source>
</evidence>
<dbReference type="AlphaFoldDB" id="A0AAN8UWK7"/>
<dbReference type="PROSITE" id="PS00108">
    <property type="entry name" value="PROTEIN_KINASE_ST"/>
    <property type="match status" value="1"/>
</dbReference>
<evidence type="ECO:0000256" key="11">
    <source>
        <dbReference type="ARBA" id="ARBA00022777"/>
    </source>
</evidence>
<gene>
    <name evidence="25" type="ORF">RJ641_017393</name>
</gene>
<evidence type="ECO:0000256" key="4">
    <source>
        <dbReference type="ARBA" id="ARBA00022527"/>
    </source>
</evidence>
<feature type="transmembrane region" description="Helical" evidence="20">
    <location>
        <begin position="352"/>
        <end position="374"/>
    </location>
</feature>
<evidence type="ECO:0000256" key="15">
    <source>
        <dbReference type="ARBA" id="ARBA00023157"/>
    </source>
</evidence>
<feature type="domain" description="Apple" evidence="24">
    <location>
        <begin position="270"/>
        <end position="344"/>
    </location>
</feature>
<dbReference type="Gene3D" id="1.10.510.10">
    <property type="entry name" value="Transferase(Phosphotransferase) domain 1"/>
    <property type="match status" value="1"/>
</dbReference>
<dbReference type="InterPro" id="IPR000858">
    <property type="entry name" value="S_locus_glycoprot_dom"/>
</dbReference>
<comment type="catalytic activity">
    <reaction evidence="18">
        <text>L-threonyl-[protein] + ATP = O-phospho-L-threonyl-[protein] + ADP + H(+)</text>
        <dbReference type="Rhea" id="RHEA:46608"/>
        <dbReference type="Rhea" id="RHEA-COMP:11060"/>
        <dbReference type="Rhea" id="RHEA-COMP:11605"/>
        <dbReference type="ChEBI" id="CHEBI:15378"/>
        <dbReference type="ChEBI" id="CHEBI:30013"/>
        <dbReference type="ChEBI" id="CHEBI:30616"/>
        <dbReference type="ChEBI" id="CHEBI:61977"/>
        <dbReference type="ChEBI" id="CHEBI:456216"/>
        <dbReference type="EC" id="2.7.11.1"/>
    </reaction>
</comment>
<evidence type="ECO:0000259" key="22">
    <source>
        <dbReference type="PROSITE" id="PS50011"/>
    </source>
</evidence>
<keyword evidence="12" id="KW-0067">ATP-binding</keyword>
<evidence type="ECO:0000256" key="18">
    <source>
        <dbReference type="ARBA" id="ARBA00047899"/>
    </source>
</evidence>
<dbReference type="InterPro" id="IPR008271">
    <property type="entry name" value="Ser/Thr_kinase_AS"/>
</dbReference>
<dbReference type="PROSITE" id="PS50927">
    <property type="entry name" value="BULB_LECTIN"/>
    <property type="match status" value="1"/>
</dbReference>
<evidence type="ECO:0000256" key="1">
    <source>
        <dbReference type="ARBA" id="ARBA00004251"/>
    </source>
</evidence>
<evidence type="ECO:0000256" key="14">
    <source>
        <dbReference type="ARBA" id="ARBA00023136"/>
    </source>
</evidence>
<evidence type="ECO:0000256" key="10">
    <source>
        <dbReference type="ARBA" id="ARBA00022741"/>
    </source>
</evidence>
<evidence type="ECO:0000259" key="24">
    <source>
        <dbReference type="PROSITE" id="PS50948"/>
    </source>
</evidence>
<dbReference type="GO" id="GO:0048544">
    <property type="term" value="P:recognition of pollen"/>
    <property type="evidence" value="ECO:0007669"/>
    <property type="project" value="InterPro"/>
</dbReference>
<dbReference type="FunFam" id="2.90.10.10:FF:000009">
    <property type="entry name" value="Receptor-like serine/threonine-protein kinase SD1-8"/>
    <property type="match status" value="1"/>
</dbReference>
<dbReference type="GO" id="GO:0030246">
    <property type="term" value="F:carbohydrate binding"/>
    <property type="evidence" value="ECO:0007669"/>
    <property type="project" value="UniProtKB-KW"/>
</dbReference>
<keyword evidence="10" id="KW-0547">Nucleotide-binding</keyword>
<dbReference type="PROSITE" id="PS50011">
    <property type="entry name" value="PROTEIN_KINASE_DOM"/>
    <property type="match status" value="1"/>
</dbReference>
<evidence type="ECO:0000256" key="7">
    <source>
        <dbReference type="ARBA" id="ARBA00022692"/>
    </source>
</evidence>
<feature type="signal peptide" evidence="21">
    <location>
        <begin position="1"/>
        <end position="26"/>
    </location>
</feature>
<evidence type="ECO:0000256" key="16">
    <source>
        <dbReference type="ARBA" id="ARBA00023170"/>
    </source>
</evidence>
<comment type="catalytic activity">
    <reaction evidence="19">
        <text>L-seryl-[protein] + ATP = O-phospho-L-seryl-[protein] + ADP + H(+)</text>
        <dbReference type="Rhea" id="RHEA:17989"/>
        <dbReference type="Rhea" id="RHEA-COMP:9863"/>
        <dbReference type="Rhea" id="RHEA-COMP:11604"/>
        <dbReference type="ChEBI" id="CHEBI:15378"/>
        <dbReference type="ChEBI" id="CHEBI:29999"/>
        <dbReference type="ChEBI" id="CHEBI:30616"/>
        <dbReference type="ChEBI" id="CHEBI:83421"/>
        <dbReference type="ChEBI" id="CHEBI:456216"/>
        <dbReference type="EC" id="2.7.11.1"/>
    </reaction>
</comment>
<evidence type="ECO:0000256" key="9">
    <source>
        <dbReference type="ARBA" id="ARBA00022734"/>
    </source>
</evidence>
<evidence type="ECO:0000256" key="3">
    <source>
        <dbReference type="ARBA" id="ARBA00022475"/>
    </source>
</evidence>
<dbReference type="EMBL" id="JBAMMX010000022">
    <property type="protein sequence ID" value="KAK6918971.1"/>
    <property type="molecule type" value="Genomic_DNA"/>
</dbReference>
<evidence type="ECO:0000256" key="21">
    <source>
        <dbReference type="SAM" id="SignalP"/>
    </source>
</evidence>
<keyword evidence="15" id="KW-1015">Disulfide bond</keyword>
<dbReference type="Pfam" id="PF08276">
    <property type="entry name" value="PAN_2"/>
    <property type="match status" value="1"/>
</dbReference>
<feature type="chain" id="PRO_5042958966" description="non-specific serine/threonine protein kinase" evidence="21">
    <location>
        <begin position="27"/>
        <end position="619"/>
    </location>
</feature>
<dbReference type="PANTHER" id="PTHR47974">
    <property type="entry name" value="OS07G0415500 PROTEIN"/>
    <property type="match status" value="1"/>
</dbReference>
<evidence type="ECO:0000259" key="23">
    <source>
        <dbReference type="PROSITE" id="PS50927"/>
    </source>
</evidence>
<dbReference type="Proteomes" id="UP001370490">
    <property type="component" value="Unassembled WGS sequence"/>
</dbReference>
<keyword evidence="26" id="KW-1185">Reference proteome</keyword>
<proteinExistence type="predicted"/>
<dbReference type="GO" id="GO:0005886">
    <property type="term" value="C:plasma membrane"/>
    <property type="evidence" value="ECO:0007669"/>
    <property type="project" value="UniProtKB-SubCell"/>
</dbReference>
<evidence type="ECO:0000256" key="19">
    <source>
        <dbReference type="ARBA" id="ARBA00048679"/>
    </source>
</evidence>
<feature type="domain" description="Protein kinase" evidence="22">
    <location>
        <begin position="349"/>
        <end position="619"/>
    </location>
</feature>
<dbReference type="Pfam" id="PF00954">
    <property type="entry name" value="S_locus_glycop"/>
    <property type="match status" value="1"/>
</dbReference>
<dbReference type="Gene3D" id="3.30.200.20">
    <property type="entry name" value="Phosphorylase Kinase, domain 1"/>
    <property type="match status" value="1"/>
</dbReference>
<accession>A0AAN8UWK7</accession>
<dbReference type="Gene3D" id="2.90.10.10">
    <property type="entry name" value="Bulb-type lectin domain"/>
    <property type="match status" value="1"/>
</dbReference>
<keyword evidence="3" id="KW-1003">Cell membrane</keyword>
<keyword evidence="5" id="KW-0597">Phosphoprotein</keyword>
<dbReference type="SUPFAM" id="SSF56112">
    <property type="entry name" value="Protein kinase-like (PK-like)"/>
    <property type="match status" value="1"/>
</dbReference>
<dbReference type="GO" id="GO:0004674">
    <property type="term" value="F:protein serine/threonine kinase activity"/>
    <property type="evidence" value="ECO:0007669"/>
    <property type="project" value="UniProtKB-KW"/>
</dbReference>
<keyword evidence="13 20" id="KW-1133">Transmembrane helix</keyword>
<keyword evidence="6" id="KW-0808">Transferase</keyword>